<evidence type="ECO:0008006" key="5">
    <source>
        <dbReference type="Google" id="ProtNLM"/>
    </source>
</evidence>
<dbReference type="InterPro" id="IPR050213">
    <property type="entry name" value="GST_superfamily"/>
</dbReference>
<protein>
    <recommendedName>
        <fullName evidence="5">Glutathione S-transferase</fullName>
    </recommendedName>
</protein>
<dbReference type="OrthoDB" id="414243at2759"/>
<name>A0A8H7VP86_9FUNG</name>
<dbReference type="AlphaFoldDB" id="A0A8H7VP86"/>
<sequence>MALNNLKIVYFNIGTIGRAESIRLLLEDAGIEYQYESIERTEWIPFKEKLISEGHPAGCLPYIVLDDKMYFGSTPILRFLCKKLGQYKGSNDDEEQFVDACADFADDFWNSYLKLLWNPTDVALKEDYEKNDGIKHLSRMERFYGTNEGPYVLGTEISYADFMVYHALDDQKRTQNLKNYPNLAKFIETFSVRPNIAKYLTIAPPKIE</sequence>
<dbReference type="Pfam" id="PF13409">
    <property type="entry name" value="GST_N_2"/>
    <property type="match status" value="1"/>
</dbReference>
<evidence type="ECO:0000259" key="1">
    <source>
        <dbReference type="PROSITE" id="PS50404"/>
    </source>
</evidence>
<dbReference type="CDD" id="cd03039">
    <property type="entry name" value="GST_N_Sigma_like"/>
    <property type="match status" value="1"/>
</dbReference>
<dbReference type="PANTHER" id="PTHR11571:SF150">
    <property type="entry name" value="GLUTATHIONE S-TRANSFERASE"/>
    <property type="match status" value="1"/>
</dbReference>
<dbReference type="PANTHER" id="PTHR11571">
    <property type="entry name" value="GLUTATHIONE S-TRANSFERASE"/>
    <property type="match status" value="1"/>
</dbReference>
<reference evidence="3 4" key="1">
    <citation type="submission" date="2020-12" db="EMBL/GenBank/DDBJ databases">
        <title>Metabolic potential, ecology and presence of endohyphal bacteria is reflected in genomic diversity of Mucoromycotina.</title>
        <authorList>
            <person name="Muszewska A."/>
            <person name="Okrasinska A."/>
            <person name="Steczkiewicz K."/>
            <person name="Drgas O."/>
            <person name="Orlowska M."/>
            <person name="Perlinska-Lenart U."/>
            <person name="Aleksandrzak-Piekarczyk T."/>
            <person name="Szatraj K."/>
            <person name="Zielenkiewicz U."/>
            <person name="Pilsyk S."/>
            <person name="Malc E."/>
            <person name="Mieczkowski P."/>
            <person name="Kruszewska J.S."/>
            <person name="Biernat P."/>
            <person name="Pawlowska J."/>
        </authorList>
    </citation>
    <scope>NUCLEOTIDE SEQUENCE [LARGE SCALE GENOMIC DNA]</scope>
    <source>
        <strain evidence="3 4">CBS 142.35</strain>
    </source>
</reference>
<dbReference type="InterPro" id="IPR036282">
    <property type="entry name" value="Glutathione-S-Trfase_C_sf"/>
</dbReference>
<gene>
    <name evidence="3" type="ORF">INT45_005924</name>
</gene>
<accession>A0A8H7VP86</accession>
<evidence type="ECO:0000259" key="2">
    <source>
        <dbReference type="PROSITE" id="PS50405"/>
    </source>
</evidence>
<dbReference type="InterPro" id="IPR004046">
    <property type="entry name" value="GST_C"/>
</dbReference>
<keyword evidence="4" id="KW-1185">Reference proteome</keyword>
<dbReference type="CDD" id="cd03192">
    <property type="entry name" value="GST_C_Sigma_like"/>
    <property type="match status" value="1"/>
</dbReference>
<dbReference type="Pfam" id="PF14497">
    <property type="entry name" value="GST_C_3"/>
    <property type="match status" value="1"/>
</dbReference>
<dbReference type="PROSITE" id="PS50404">
    <property type="entry name" value="GST_NTER"/>
    <property type="match status" value="1"/>
</dbReference>
<evidence type="ECO:0000313" key="4">
    <source>
        <dbReference type="Proteomes" id="UP000646827"/>
    </source>
</evidence>
<dbReference type="Gene3D" id="3.40.30.10">
    <property type="entry name" value="Glutaredoxin"/>
    <property type="match status" value="1"/>
</dbReference>
<organism evidence="3 4">
    <name type="scientific">Circinella minor</name>
    <dbReference type="NCBI Taxonomy" id="1195481"/>
    <lineage>
        <taxon>Eukaryota</taxon>
        <taxon>Fungi</taxon>
        <taxon>Fungi incertae sedis</taxon>
        <taxon>Mucoromycota</taxon>
        <taxon>Mucoromycotina</taxon>
        <taxon>Mucoromycetes</taxon>
        <taxon>Mucorales</taxon>
        <taxon>Lichtheimiaceae</taxon>
        <taxon>Circinella</taxon>
    </lineage>
</organism>
<dbReference type="SUPFAM" id="SSF52833">
    <property type="entry name" value="Thioredoxin-like"/>
    <property type="match status" value="1"/>
</dbReference>
<comment type="caution">
    <text evidence="3">The sequence shown here is derived from an EMBL/GenBank/DDBJ whole genome shotgun (WGS) entry which is preliminary data.</text>
</comment>
<dbReference type="SUPFAM" id="SSF47616">
    <property type="entry name" value="GST C-terminal domain-like"/>
    <property type="match status" value="1"/>
</dbReference>
<feature type="domain" description="GST C-terminal" evidence="2">
    <location>
        <begin position="91"/>
        <end position="208"/>
    </location>
</feature>
<dbReference type="InterPro" id="IPR040079">
    <property type="entry name" value="Glutathione_S-Trfase"/>
</dbReference>
<evidence type="ECO:0000313" key="3">
    <source>
        <dbReference type="EMBL" id="KAG2226252.1"/>
    </source>
</evidence>
<dbReference type="GO" id="GO:0006749">
    <property type="term" value="P:glutathione metabolic process"/>
    <property type="evidence" value="ECO:0007669"/>
    <property type="project" value="TreeGrafter"/>
</dbReference>
<dbReference type="InterPro" id="IPR010987">
    <property type="entry name" value="Glutathione-S-Trfase_C-like"/>
</dbReference>
<dbReference type="GO" id="GO:0004364">
    <property type="term" value="F:glutathione transferase activity"/>
    <property type="evidence" value="ECO:0007669"/>
    <property type="project" value="TreeGrafter"/>
</dbReference>
<dbReference type="Proteomes" id="UP000646827">
    <property type="component" value="Unassembled WGS sequence"/>
</dbReference>
<dbReference type="InterPro" id="IPR004045">
    <property type="entry name" value="Glutathione_S-Trfase_N"/>
</dbReference>
<dbReference type="Gene3D" id="1.20.1050.10">
    <property type="match status" value="1"/>
</dbReference>
<dbReference type="InterPro" id="IPR036249">
    <property type="entry name" value="Thioredoxin-like_sf"/>
</dbReference>
<feature type="domain" description="GST N-terminal" evidence="1">
    <location>
        <begin position="6"/>
        <end position="88"/>
    </location>
</feature>
<proteinExistence type="predicted"/>
<dbReference type="SFLD" id="SFLDS00019">
    <property type="entry name" value="Glutathione_Transferase_(cytos"/>
    <property type="match status" value="1"/>
</dbReference>
<dbReference type="PROSITE" id="PS50405">
    <property type="entry name" value="GST_CTER"/>
    <property type="match status" value="1"/>
</dbReference>
<dbReference type="EMBL" id="JAEPRB010000018">
    <property type="protein sequence ID" value="KAG2226252.1"/>
    <property type="molecule type" value="Genomic_DNA"/>
</dbReference>